<gene>
    <name evidence="8" type="primary">grxC</name>
    <name evidence="8" type="ORF">VPK24_14890</name>
</gene>
<sequence length="87" mass="9768">MAANVEIYLWTTCPFCIRAKRLLDHKGVKYTEYVLDGDEPGRAKMAERANGRRSVPQIFINNHHVGGCDDIHALEQEGKLDELLAAS</sequence>
<keyword evidence="3 6" id="KW-0249">Electron transport</keyword>
<evidence type="ECO:0000313" key="9">
    <source>
        <dbReference type="Proteomes" id="UP001604335"/>
    </source>
</evidence>
<dbReference type="PROSITE" id="PS51354">
    <property type="entry name" value="GLUTAREDOXIN_2"/>
    <property type="match status" value="1"/>
</dbReference>
<evidence type="ECO:0000256" key="4">
    <source>
        <dbReference type="ARBA" id="ARBA00023157"/>
    </source>
</evidence>
<dbReference type="EMBL" id="JAZAQF010000086">
    <property type="protein sequence ID" value="MFG3818929.1"/>
    <property type="molecule type" value="Genomic_DNA"/>
</dbReference>
<dbReference type="InterPro" id="IPR014025">
    <property type="entry name" value="Glutaredoxin_subgr"/>
</dbReference>
<dbReference type="Gene3D" id="3.40.30.10">
    <property type="entry name" value="Glutaredoxin"/>
    <property type="match status" value="1"/>
</dbReference>
<evidence type="ECO:0000259" key="7">
    <source>
        <dbReference type="Pfam" id="PF00462"/>
    </source>
</evidence>
<keyword evidence="2 6" id="KW-0813">Transport</keyword>
<reference evidence="9" key="1">
    <citation type="journal article" date="2024" name="Algal Res.">
        <title>Biochemical, toxicological and genomic investigation of a high-biomass producing Limnothrix strain isolated from Italian shallow drinking water reservoir.</title>
        <authorList>
            <person name="Simonazzi M."/>
            <person name="Shishido T.K."/>
            <person name="Delbaje E."/>
            <person name="Wahlsten M."/>
            <person name="Fewer D.P."/>
            <person name="Sivonen K."/>
            <person name="Pezzolesi L."/>
            <person name="Pistocchi R."/>
        </authorList>
    </citation>
    <scope>NUCLEOTIDE SEQUENCE [LARGE SCALE GENOMIC DNA]</scope>
    <source>
        <strain evidence="9">LRLZ20PSL1</strain>
    </source>
</reference>
<accession>A0ABW7CCS0</accession>
<protein>
    <recommendedName>
        <fullName evidence="6">Glutaredoxin</fullName>
    </recommendedName>
</protein>
<evidence type="ECO:0000256" key="2">
    <source>
        <dbReference type="ARBA" id="ARBA00022448"/>
    </source>
</evidence>
<dbReference type="CDD" id="cd03418">
    <property type="entry name" value="GRX_GRXb_1_3_like"/>
    <property type="match status" value="1"/>
</dbReference>
<keyword evidence="6" id="KW-0963">Cytoplasm</keyword>
<evidence type="ECO:0000313" key="8">
    <source>
        <dbReference type="EMBL" id="MFG3818929.1"/>
    </source>
</evidence>
<dbReference type="InterPro" id="IPR011900">
    <property type="entry name" value="GRX_bact"/>
</dbReference>
<comment type="similarity">
    <text evidence="1 6">Belongs to the glutaredoxin family.</text>
</comment>
<dbReference type="Pfam" id="PF00462">
    <property type="entry name" value="Glutaredoxin"/>
    <property type="match status" value="1"/>
</dbReference>
<dbReference type="NCBIfam" id="TIGR02181">
    <property type="entry name" value="GRX_bact"/>
    <property type="match status" value="1"/>
</dbReference>
<dbReference type="InterPro" id="IPR011767">
    <property type="entry name" value="GLR_AS"/>
</dbReference>
<keyword evidence="9" id="KW-1185">Reference proteome</keyword>
<evidence type="ECO:0000256" key="6">
    <source>
        <dbReference type="RuleBase" id="RU364065"/>
    </source>
</evidence>
<feature type="domain" description="Glutaredoxin" evidence="7">
    <location>
        <begin position="5"/>
        <end position="65"/>
    </location>
</feature>
<dbReference type="InterPro" id="IPR002109">
    <property type="entry name" value="Glutaredoxin"/>
</dbReference>
<dbReference type="PANTHER" id="PTHR45694:SF18">
    <property type="entry name" value="GLUTAREDOXIN-1-RELATED"/>
    <property type="match status" value="1"/>
</dbReference>
<dbReference type="RefSeq" id="WP_099532050.1">
    <property type="nucleotide sequence ID" value="NZ_JAZAQF010000086.1"/>
</dbReference>
<keyword evidence="5 6" id="KW-0676">Redox-active center</keyword>
<evidence type="ECO:0000256" key="3">
    <source>
        <dbReference type="ARBA" id="ARBA00022982"/>
    </source>
</evidence>
<proteinExistence type="inferred from homology"/>
<evidence type="ECO:0000256" key="5">
    <source>
        <dbReference type="ARBA" id="ARBA00023284"/>
    </source>
</evidence>
<dbReference type="PRINTS" id="PR00160">
    <property type="entry name" value="GLUTAREDOXIN"/>
</dbReference>
<organism evidence="8 9">
    <name type="scientific">Limnothrix redekei LRLZ20PSL1</name>
    <dbReference type="NCBI Taxonomy" id="3112953"/>
    <lineage>
        <taxon>Bacteria</taxon>
        <taxon>Bacillati</taxon>
        <taxon>Cyanobacteriota</taxon>
        <taxon>Cyanophyceae</taxon>
        <taxon>Pseudanabaenales</taxon>
        <taxon>Pseudanabaenaceae</taxon>
        <taxon>Limnothrix</taxon>
    </lineage>
</organism>
<name>A0ABW7CCS0_9CYAN</name>
<comment type="function">
    <text evidence="6">Has a glutathione-disulfide oxidoreductase activity in the presence of NADPH and glutathione reductase. Reduces low molecular weight disulfides and proteins.</text>
</comment>
<evidence type="ECO:0000256" key="1">
    <source>
        <dbReference type="ARBA" id="ARBA00007787"/>
    </source>
</evidence>
<dbReference type="PANTHER" id="PTHR45694">
    <property type="entry name" value="GLUTAREDOXIN 2"/>
    <property type="match status" value="1"/>
</dbReference>
<dbReference type="SUPFAM" id="SSF52833">
    <property type="entry name" value="Thioredoxin-like"/>
    <property type="match status" value="1"/>
</dbReference>
<keyword evidence="4" id="KW-1015">Disulfide bond</keyword>
<comment type="caution">
    <text evidence="8">The sequence shown here is derived from an EMBL/GenBank/DDBJ whole genome shotgun (WGS) entry which is preliminary data.</text>
</comment>
<dbReference type="PROSITE" id="PS00195">
    <property type="entry name" value="GLUTAREDOXIN_1"/>
    <property type="match status" value="1"/>
</dbReference>
<dbReference type="Proteomes" id="UP001604335">
    <property type="component" value="Unassembled WGS sequence"/>
</dbReference>
<dbReference type="InterPro" id="IPR036249">
    <property type="entry name" value="Thioredoxin-like_sf"/>
</dbReference>